<dbReference type="GO" id="GO:0030490">
    <property type="term" value="P:maturation of SSU-rRNA"/>
    <property type="evidence" value="ECO:0007669"/>
    <property type="project" value="TreeGrafter"/>
</dbReference>
<evidence type="ECO:0000256" key="1">
    <source>
        <dbReference type="SAM" id="MobiDB-lite"/>
    </source>
</evidence>
<comment type="caution">
    <text evidence="3">The sequence shown here is derived from an EMBL/GenBank/DDBJ whole genome shotgun (WGS) entry which is preliminary data.</text>
</comment>
<dbReference type="Pfam" id="PF04194">
    <property type="entry name" value="PDCD2_C"/>
    <property type="match status" value="1"/>
</dbReference>
<sequence>MPPYDSDSSDEGEDYSTTNVTLGYVSADSTGDEISHVGGHPTWLDASINPPAALAKCKICNSYMSLLLQLNADLQQYFPNDERRLHILCCRKKQCSKKVGSVRAFREVRKSEPRERKEKKPLTDSRPTAPLQDLGSALFGGPTQQPAANNGANPFSISGSNATSPENPFSISSSHESAAATPFASIGSPSTLAALPPQNPVNESSPQPLTQSFAEKLKIGAESTAPGKEQKIPHEPWPSPSDFPPPYPSFYLDAYPEELEKEKPSTIPVKNGESSKTQYDAEDSGTASNSKDDYDMTMDKTFQRFSDRIAQNPDQVLRYEFNGEPLLYSGTDDVASRFIVPHGKAGAPRGIPRCESCGSQRVFELQLVPGVIYELEKDEDLSLDEGMEWGTIIVGTCVNNCGETGTVSFREEWVGVQWEERVTRK</sequence>
<reference evidence="4" key="1">
    <citation type="submission" date="2015-07" db="EMBL/GenBank/DDBJ databases">
        <authorList>
            <person name="Teixeira M.M."/>
            <person name="Souza R.C."/>
            <person name="Almeida L.G."/>
            <person name="Vicente V.A."/>
            <person name="de Hoog S."/>
            <person name="Bocca A.L."/>
            <person name="de Almeida S.R."/>
            <person name="Vasconcelos A.T."/>
            <person name="Felipe M.S."/>
        </authorList>
    </citation>
    <scope>NUCLEOTIDE SEQUENCE [LARGE SCALE GENOMIC DNA]</scope>
    <source>
        <strain evidence="4">KSF</strain>
    </source>
</reference>
<dbReference type="AlphaFoldDB" id="A0A1C1CG98"/>
<feature type="compositionally biased region" description="Pro residues" evidence="1">
    <location>
        <begin position="235"/>
        <end position="248"/>
    </location>
</feature>
<evidence type="ECO:0000313" key="4">
    <source>
        <dbReference type="Proteomes" id="UP000094526"/>
    </source>
</evidence>
<organism evidence="3 4">
    <name type="scientific">Cladophialophora carrionii</name>
    <dbReference type="NCBI Taxonomy" id="86049"/>
    <lineage>
        <taxon>Eukaryota</taxon>
        <taxon>Fungi</taxon>
        <taxon>Dikarya</taxon>
        <taxon>Ascomycota</taxon>
        <taxon>Pezizomycotina</taxon>
        <taxon>Eurotiomycetes</taxon>
        <taxon>Chaetothyriomycetidae</taxon>
        <taxon>Chaetothyriales</taxon>
        <taxon>Herpotrichiellaceae</taxon>
        <taxon>Cladophialophora</taxon>
    </lineage>
</organism>
<dbReference type="EMBL" id="LGRB01000013">
    <property type="protein sequence ID" value="OCT47486.1"/>
    <property type="molecule type" value="Genomic_DNA"/>
</dbReference>
<dbReference type="InterPro" id="IPR007320">
    <property type="entry name" value="PDCD2_C"/>
</dbReference>
<dbReference type="PANTHER" id="PTHR47524:SF1">
    <property type="entry name" value="20S RRNA ACCUMULATION PROTEIN 4"/>
    <property type="match status" value="1"/>
</dbReference>
<feature type="region of interest" description="Disordered" evidence="1">
    <location>
        <begin position="102"/>
        <end position="184"/>
    </location>
</feature>
<accession>A0A1C1CG98</accession>
<feature type="region of interest" description="Disordered" evidence="1">
    <location>
        <begin position="224"/>
        <end position="294"/>
    </location>
</feature>
<dbReference type="VEuPathDB" id="FungiDB:G647_01897"/>
<dbReference type="STRING" id="86049.A0A1C1CG98"/>
<protein>
    <submittedName>
        <fullName evidence="3">Programmed cell death protein 2, C-terminal domain containing protein</fullName>
    </submittedName>
</protein>
<dbReference type="VEuPathDB" id="FungiDB:CLCR_03544"/>
<evidence type="ECO:0000259" key="2">
    <source>
        <dbReference type="Pfam" id="PF04194"/>
    </source>
</evidence>
<dbReference type="GO" id="GO:0005737">
    <property type="term" value="C:cytoplasm"/>
    <property type="evidence" value="ECO:0007669"/>
    <property type="project" value="InterPro"/>
</dbReference>
<feature type="compositionally biased region" description="Basic and acidic residues" evidence="1">
    <location>
        <begin position="104"/>
        <end position="123"/>
    </location>
</feature>
<dbReference type="OrthoDB" id="443682at2759"/>
<dbReference type="PANTHER" id="PTHR47524">
    <property type="entry name" value="20S RRNA ACCUMULATION PROTEIN 4"/>
    <property type="match status" value="1"/>
</dbReference>
<dbReference type="eggNOG" id="KOG2061">
    <property type="taxonomic scope" value="Eukaryota"/>
</dbReference>
<evidence type="ECO:0000313" key="3">
    <source>
        <dbReference type="EMBL" id="OCT47486.1"/>
    </source>
</evidence>
<keyword evidence="4" id="KW-1185">Reference proteome</keyword>
<dbReference type="Proteomes" id="UP000094526">
    <property type="component" value="Unassembled WGS sequence"/>
</dbReference>
<feature type="region of interest" description="Disordered" evidence="1">
    <location>
        <begin position="189"/>
        <end position="208"/>
    </location>
</feature>
<feature type="domain" description="Programmed cell death protein 2 C-terminal" evidence="2">
    <location>
        <begin position="299"/>
        <end position="418"/>
    </location>
</feature>
<proteinExistence type="predicted"/>
<name>A0A1C1CG98_9EURO</name>
<feature type="compositionally biased region" description="Polar residues" evidence="1">
    <location>
        <begin position="142"/>
        <end position="176"/>
    </location>
</feature>
<gene>
    <name evidence="3" type="ORF">CLCR_03544</name>
</gene>